<name>A0AAV9XXS6_9CRYT</name>
<dbReference type="GO" id="GO:0003723">
    <property type="term" value="F:RNA binding"/>
    <property type="evidence" value="ECO:0007669"/>
    <property type="project" value="TreeGrafter"/>
</dbReference>
<reference evidence="2 3" key="1">
    <citation type="submission" date="2023-10" db="EMBL/GenBank/DDBJ databases">
        <title>Comparative genomics analysis reveals potential genetic determinants of host preference in Cryptosporidium xiaoi.</title>
        <authorList>
            <person name="Xiao L."/>
            <person name="Li J."/>
        </authorList>
    </citation>
    <scope>NUCLEOTIDE SEQUENCE [LARGE SCALE GENOMIC DNA]</scope>
    <source>
        <strain evidence="2 3">52996</strain>
    </source>
</reference>
<dbReference type="SUPFAM" id="SSF81698">
    <property type="entry name" value="FF domain"/>
    <property type="match status" value="1"/>
</dbReference>
<evidence type="ECO:0000313" key="3">
    <source>
        <dbReference type="Proteomes" id="UP001311799"/>
    </source>
</evidence>
<dbReference type="PANTHER" id="PTHR11864">
    <property type="entry name" value="PRE-MRNA-PROCESSING PROTEIN PRP40"/>
    <property type="match status" value="1"/>
</dbReference>
<evidence type="ECO:0000256" key="1">
    <source>
        <dbReference type="SAM" id="MobiDB-lite"/>
    </source>
</evidence>
<comment type="caution">
    <text evidence="2">The sequence shown here is derived from an EMBL/GenBank/DDBJ whole genome shotgun (WGS) entry which is preliminary data.</text>
</comment>
<organism evidence="2 3">
    <name type="scientific">Cryptosporidium xiaoi</name>
    <dbReference type="NCBI Taxonomy" id="659607"/>
    <lineage>
        <taxon>Eukaryota</taxon>
        <taxon>Sar</taxon>
        <taxon>Alveolata</taxon>
        <taxon>Apicomplexa</taxon>
        <taxon>Conoidasida</taxon>
        <taxon>Coccidia</taxon>
        <taxon>Eucoccidiorida</taxon>
        <taxon>Eimeriorina</taxon>
        <taxon>Cryptosporidiidae</taxon>
        <taxon>Cryptosporidium</taxon>
    </lineage>
</organism>
<dbReference type="EMBL" id="JAWDEY010000012">
    <property type="protein sequence ID" value="KAK6589496.1"/>
    <property type="molecule type" value="Genomic_DNA"/>
</dbReference>
<evidence type="ECO:0000313" key="2">
    <source>
        <dbReference type="EMBL" id="KAK6589496.1"/>
    </source>
</evidence>
<dbReference type="AlphaFoldDB" id="A0AAV9XXS6"/>
<dbReference type="Gene3D" id="1.10.10.440">
    <property type="entry name" value="FF domain"/>
    <property type="match status" value="1"/>
</dbReference>
<protein>
    <submittedName>
        <fullName evidence="2">Uncharacterized protein</fullName>
    </submittedName>
</protein>
<dbReference type="PANTHER" id="PTHR11864:SF0">
    <property type="entry name" value="PRP40 PRE-MRNA PROCESSING FACTOR 40 HOMOLOG A (YEAST)"/>
    <property type="match status" value="1"/>
</dbReference>
<dbReference type="Proteomes" id="UP001311799">
    <property type="component" value="Unassembled WGS sequence"/>
</dbReference>
<dbReference type="InterPro" id="IPR036517">
    <property type="entry name" value="FF_domain_sf"/>
</dbReference>
<dbReference type="InterPro" id="IPR039726">
    <property type="entry name" value="Prp40-like"/>
</dbReference>
<accession>A0AAV9XXS6</accession>
<dbReference type="GO" id="GO:0045292">
    <property type="term" value="P:mRNA cis splicing, via spliceosome"/>
    <property type="evidence" value="ECO:0007669"/>
    <property type="project" value="InterPro"/>
</dbReference>
<dbReference type="GO" id="GO:0071004">
    <property type="term" value="C:U2-type prespliceosome"/>
    <property type="evidence" value="ECO:0007669"/>
    <property type="project" value="TreeGrafter"/>
</dbReference>
<gene>
    <name evidence="2" type="ORF">RS030_203085</name>
</gene>
<dbReference type="GO" id="GO:0005685">
    <property type="term" value="C:U1 snRNP"/>
    <property type="evidence" value="ECO:0007669"/>
    <property type="project" value="TreeGrafter"/>
</dbReference>
<keyword evidence="3" id="KW-1185">Reference proteome</keyword>
<proteinExistence type="predicted"/>
<sequence>MKMNKKDAIEALKTYFEDAGLNTKLRWEDAAKQIGDDAPHQALSSLSTGEKRQLWSEYQSQSRKRQRGKERQNRTDSADMLNQSIKEWVLNNIGCNNLLRFQDFAGNYYEQNWWKYITDSEKNEIFQETVEYNEKNFFNEVKHEYNNNSNNCLSLFDSDTNIFPNINDKGVGLFKLTINKQMIKQLNAEVIWKLIYEKYSSEHFFNRLYRDDILKIYIKLFRERLINLEKEMTQQIDNKMVKYRKIFWNLVKEDIMSGNIGPITDNRKSYFIFPERNDIERDFYNSLIRMIIKRVNNSHTEYKKDVVFEDFVKFVAFHISNKRNQRILLFLLRHTTQDGEYIYCIEMFYYILELLQELYFEISSQFSDTIRNSNVRFSSFQHFKRYFLAKTDFSLPTKKTKYPVEFGDIVDRILYIIYSDRLL</sequence>
<feature type="region of interest" description="Disordered" evidence="1">
    <location>
        <begin position="57"/>
        <end position="77"/>
    </location>
</feature>